<gene>
    <name evidence="2" type="ORF">BUL40_14460</name>
</gene>
<feature type="domain" description="MOSC" evidence="1">
    <location>
        <begin position="28"/>
        <end position="163"/>
    </location>
</feature>
<evidence type="ECO:0000313" key="2">
    <source>
        <dbReference type="EMBL" id="OQD41796.1"/>
    </source>
</evidence>
<protein>
    <submittedName>
        <fullName evidence="2">Sulfurase</fullName>
    </submittedName>
</protein>
<dbReference type="AlphaFoldDB" id="A0A1V6LP97"/>
<dbReference type="OrthoDB" id="9786134at2"/>
<dbReference type="EMBL" id="MTBC01000011">
    <property type="protein sequence ID" value="OQD41796.1"/>
    <property type="molecule type" value="Genomic_DNA"/>
</dbReference>
<organism evidence="2 3">
    <name type="scientific">Croceivirga radicis</name>
    <dbReference type="NCBI Taxonomy" id="1929488"/>
    <lineage>
        <taxon>Bacteria</taxon>
        <taxon>Pseudomonadati</taxon>
        <taxon>Bacteroidota</taxon>
        <taxon>Flavobacteriia</taxon>
        <taxon>Flavobacteriales</taxon>
        <taxon>Flavobacteriaceae</taxon>
        <taxon>Croceivirga</taxon>
    </lineage>
</organism>
<dbReference type="RefSeq" id="WP_080319834.1">
    <property type="nucleotide sequence ID" value="NZ_MTBC01000011.1"/>
</dbReference>
<dbReference type="PANTHER" id="PTHR30212">
    <property type="entry name" value="PROTEIN YIIM"/>
    <property type="match status" value="1"/>
</dbReference>
<dbReference type="InterPro" id="IPR052353">
    <property type="entry name" value="Benzoxazolinone_Detox_Enz"/>
</dbReference>
<dbReference type="GO" id="GO:0030151">
    <property type="term" value="F:molybdenum ion binding"/>
    <property type="evidence" value="ECO:0007669"/>
    <property type="project" value="InterPro"/>
</dbReference>
<dbReference type="GO" id="GO:0030170">
    <property type="term" value="F:pyridoxal phosphate binding"/>
    <property type="evidence" value="ECO:0007669"/>
    <property type="project" value="InterPro"/>
</dbReference>
<reference evidence="2 3" key="1">
    <citation type="submission" date="2016-12" db="EMBL/GenBank/DDBJ databases">
        <authorList>
            <person name="Song W.-J."/>
            <person name="Kurnit D.M."/>
        </authorList>
    </citation>
    <scope>NUCLEOTIDE SEQUENCE [LARGE SCALE GENOMIC DNA]</scope>
    <source>
        <strain evidence="2 3">HSG9</strain>
    </source>
</reference>
<dbReference type="InterPro" id="IPR011037">
    <property type="entry name" value="Pyrv_Knase-like_insert_dom_sf"/>
</dbReference>
<accession>A0A1V6LP97</accession>
<dbReference type="PROSITE" id="PS51340">
    <property type="entry name" value="MOSC"/>
    <property type="match status" value="1"/>
</dbReference>
<evidence type="ECO:0000313" key="3">
    <source>
        <dbReference type="Proteomes" id="UP000191680"/>
    </source>
</evidence>
<sequence length="212" mass="24387">MEIVSTNLGEAKTVEWNGKSIQTGIYKYPTHEPLLLENTDVANDAVIDRKHHGGLHKACYVFSTEHYPFWKEKYPNLDWQWGMFGENLTVTQLDETKTYIGNIYNVGQAVVQISEPRQPCFKLGIRFKDQNIIKEFLSHSGSGTYLRIIKKGIVKVGDVFELKEEANIPLTIYDYYRLATNQTKSKTIMELASLSKGLRADKQLFYKNKLTK</sequence>
<proteinExistence type="predicted"/>
<dbReference type="InterPro" id="IPR005302">
    <property type="entry name" value="MoCF_Sase_C"/>
</dbReference>
<dbReference type="PANTHER" id="PTHR30212:SF2">
    <property type="entry name" value="PROTEIN YIIM"/>
    <property type="match status" value="1"/>
</dbReference>
<dbReference type="Gene3D" id="2.40.33.20">
    <property type="entry name" value="PK beta-barrel domain-like"/>
    <property type="match status" value="1"/>
</dbReference>
<dbReference type="Proteomes" id="UP000191680">
    <property type="component" value="Unassembled WGS sequence"/>
</dbReference>
<dbReference type="GO" id="GO:0003824">
    <property type="term" value="F:catalytic activity"/>
    <property type="evidence" value="ECO:0007669"/>
    <property type="project" value="InterPro"/>
</dbReference>
<name>A0A1V6LP97_9FLAO</name>
<evidence type="ECO:0000259" key="1">
    <source>
        <dbReference type="PROSITE" id="PS51340"/>
    </source>
</evidence>
<comment type="caution">
    <text evidence="2">The sequence shown here is derived from an EMBL/GenBank/DDBJ whole genome shotgun (WGS) entry which is preliminary data.</text>
</comment>
<dbReference type="SUPFAM" id="SSF50800">
    <property type="entry name" value="PK beta-barrel domain-like"/>
    <property type="match status" value="1"/>
</dbReference>
<dbReference type="Pfam" id="PF03473">
    <property type="entry name" value="MOSC"/>
    <property type="match status" value="1"/>
</dbReference>
<keyword evidence="3" id="KW-1185">Reference proteome</keyword>